<accession>A0A8S1DVX4</accession>
<dbReference type="EMBL" id="CADEPI010000344">
    <property type="protein sequence ID" value="CAB3384279.1"/>
    <property type="molecule type" value="Genomic_DNA"/>
</dbReference>
<gene>
    <name evidence="1" type="ORF">CLODIP_2_CD12045</name>
</gene>
<organism evidence="1 2">
    <name type="scientific">Cloeon dipterum</name>
    <dbReference type="NCBI Taxonomy" id="197152"/>
    <lineage>
        <taxon>Eukaryota</taxon>
        <taxon>Metazoa</taxon>
        <taxon>Ecdysozoa</taxon>
        <taxon>Arthropoda</taxon>
        <taxon>Hexapoda</taxon>
        <taxon>Insecta</taxon>
        <taxon>Pterygota</taxon>
        <taxon>Palaeoptera</taxon>
        <taxon>Ephemeroptera</taxon>
        <taxon>Pisciforma</taxon>
        <taxon>Baetidae</taxon>
        <taxon>Cloeon</taxon>
    </lineage>
</organism>
<reference evidence="1 2" key="1">
    <citation type="submission" date="2020-04" db="EMBL/GenBank/DDBJ databases">
        <authorList>
            <person name="Alioto T."/>
            <person name="Alioto T."/>
            <person name="Gomez Garrido J."/>
        </authorList>
    </citation>
    <scope>NUCLEOTIDE SEQUENCE [LARGE SCALE GENOMIC DNA]</scope>
</reference>
<sequence>MAETFWPYWRLYNTGNSIVDVKELVPCSPNNPIPSYVVAVFNKFSPHPQPGYAYYKDGLFSSGYFMVEKKKLLVTEKELYYFLVGGDVSFRPHTEVPENLWYKVGYTNDSKPIYIGTINIGGEEICGPVIDGVSYAYKEKLLYSDDENYNVLALNEK</sequence>
<proteinExistence type="predicted"/>
<keyword evidence="2" id="KW-1185">Reference proteome</keyword>
<dbReference type="AlphaFoldDB" id="A0A8S1DVX4"/>
<evidence type="ECO:0000313" key="2">
    <source>
        <dbReference type="Proteomes" id="UP000494165"/>
    </source>
</evidence>
<name>A0A8S1DVX4_9INSE</name>
<comment type="caution">
    <text evidence="1">The sequence shown here is derived from an EMBL/GenBank/DDBJ whole genome shotgun (WGS) entry which is preliminary data.</text>
</comment>
<protein>
    <submittedName>
        <fullName evidence="1">Uncharacterized protein</fullName>
    </submittedName>
</protein>
<evidence type="ECO:0000313" key="1">
    <source>
        <dbReference type="EMBL" id="CAB3384279.1"/>
    </source>
</evidence>
<dbReference type="Proteomes" id="UP000494165">
    <property type="component" value="Unassembled WGS sequence"/>
</dbReference>